<protein>
    <submittedName>
        <fullName evidence="14">Stage IV sporulation protein FB</fullName>
        <ecNumber evidence="14">3.4.24.-</ecNumber>
    </submittedName>
</protein>
<evidence type="ECO:0000256" key="11">
    <source>
        <dbReference type="ARBA" id="ARBA00023136"/>
    </source>
</evidence>
<keyword evidence="8" id="KW-0862">Zinc</keyword>
<evidence type="ECO:0000256" key="8">
    <source>
        <dbReference type="ARBA" id="ARBA00022833"/>
    </source>
</evidence>
<keyword evidence="4" id="KW-0645">Protease</keyword>
<evidence type="ECO:0000256" key="6">
    <source>
        <dbReference type="ARBA" id="ARBA00022723"/>
    </source>
</evidence>
<accession>A0ABU0JQY5</accession>
<feature type="domain" description="Peptidase M50" evidence="13">
    <location>
        <begin position="102"/>
        <end position="158"/>
    </location>
</feature>
<dbReference type="GO" id="GO:0016787">
    <property type="term" value="F:hydrolase activity"/>
    <property type="evidence" value="ECO:0007669"/>
    <property type="project" value="UniProtKB-KW"/>
</dbReference>
<organism evidence="14 15">
    <name type="scientific">Hathewaya limosa</name>
    <name type="common">Clostridium limosum</name>
    <dbReference type="NCBI Taxonomy" id="1536"/>
    <lineage>
        <taxon>Bacteria</taxon>
        <taxon>Bacillati</taxon>
        <taxon>Bacillota</taxon>
        <taxon>Clostridia</taxon>
        <taxon>Eubacteriales</taxon>
        <taxon>Clostridiaceae</taxon>
        <taxon>Hathewaya</taxon>
    </lineage>
</organism>
<keyword evidence="9 12" id="KW-1133">Transmembrane helix</keyword>
<evidence type="ECO:0000256" key="9">
    <source>
        <dbReference type="ARBA" id="ARBA00022989"/>
    </source>
</evidence>
<dbReference type="InterPro" id="IPR008915">
    <property type="entry name" value="Peptidase_M50"/>
</dbReference>
<dbReference type="Proteomes" id="UP001224418">
    <property type="component" value="Unassembled WGS sequence"/>
</dbReference>
<feature type="transmembrane region" description="Helical" evidence="12">
    <location>
        <begin position="103"/>
        <end position="126"/>
    </location>
</feature>
<evidence type="ECO:0000256" key="2">
    <source>
        <dbReference type="ARBA" id="ARBA00004141"/>
    </source>
</evidence>
<keyword evidence="6" id="KW-0479">Metal-binding</keyword>
<gene>
    <name evidence="14" type="ORF">QOZ93_001249</name>
</gene>
<keyword evidence="5 12" id="KW-0812">Transmembrane</keyword>
<keyword evidence="15" id="KW-1185">Reference proteome</keyword>
<dbReference type="PANTHER" id="PTHR39188:SF3">
    <property type="entry name" value="STAGE IV SPORULATION PROTEIN FB"/>
    <property type="match status" value="1"/>
</dbReference>
<dbReference type="RefSeq" id="WP_307355536.1">
    <property type="nucleotide sequence ID" value="NZ_BAAACJ010000033.1"/>
</dbReference>
<evidence type="ECO:0000256" key="5">
    <source>
        <dbReference type="ARBA" id="ARBA00022692"/>
    </source>
</evidence>
<proteinExistence type="inferred from homology"/>
<evidence type="ECO:0000256" key="12">
    <source>
        <dbReference type="SAM" id="Phobius"/>
    </source>
</evidence>
<evidence type="ECO:0000256" key="7">
    <source>
        <dbReference type="ARBA" id="ARBA00022801"/>
    </source>
</evidence>
<dbReference type="EMBL" id="JAUSWN010000009">
    <property type="protein sequence ID" value="MDQ0479508.1"/>
    <property type="molecule type" value="Genomic_DNA"/>
</dbReference>
<dbReference type="PANTHER" id="PTHR39188">
    <property type="entry name" value="MEMBRANE-ASSOCIATED ZINC METALLOPROTEASE M50B"/>
    <property type="match status" value="1"/>
</dbReference>
<keyword evidence="11 12" id="KW-0472">Membrane</keyword>
<comment type="subcellular location">
    <subcellularLocation>
        <location evidence="2">Membrane</location>
        <topology evidence="2">Multi-pass membrane protein</topology>
    </subcellularLocation>
</comment>
<dbReference type="CDD" id="cd06161">
    <property type="entry name" value="S2P-M50_SpoIVFB"/>
    <property type="match status" value="1"/>
</dbReference>
<evidence type="ECO:0000256" key="4">
    <source>
        <dbReference type="ARBA" id="ARBA00022670"/>
    </source>
</evidence>
<reference evidence="14 15" key="1">
    <citation type="submission" date="2023-07" db="EMBL/GenBank/DDBJ databases">
        <title>Genomic Encyclopedia of Type Strains, Phase IV (KMG-IV): sequencing the most valuable type-strain genomes for metagenomic binning, comparative biology and taxonomic classification.</title>
        <authorList>
            <person name="Goeker M."/>
        </authorList>
    </citation>
    <scope>NUCLEOTIDE SEQUENCE [LARGE SCALE GENOMIC DNA]</scope>
    <source>
        <strain evidence="14 15">DSM 1400</strain>
    </source>
</reference>
<comment type="cofactor">
    <cofactor evidence="1">
        <name>Zn(2+)</name>
        <dbReference type="ChEBI" id="CHEBI:29105"/>
    </cofactor>
</comment>
<keyword evidence="10" id="KW-0482">Metalloprotease</keyword>
<feature type="transmembrane region" description="Helical" evidence="12">
    <location>
        <begin position="12"/>
        <end position="33"/>
    </location>
</feature>
<evidence type="ECO:0000313" key="15">
    <source>
        <dbReference type="Proteomes" id="UP001224418"/>
    </source>
</evidence>
<dbReference type="EC" id="3.4.24.-" evidence="14"/>
<name>A0ABU0JQY5_HATLI</name>
<feature type="transmembrane region" description="Helical" evidence="12">
    <location>
        <begin position="147"/>
        <end position="165"/>
    </location>
</feature>
<keyword evidence="7 14" id="KW-0378">Hydrolase</keyword>
<feature type="transmembrane region" description="Helical" evidence="12">
    <location>
        <begin position="75"/>
        <end position="97"/>
    </location>
</feature>
<feature type="domain" description="Peptidase M50" evidence="13">
    <location>
        <begin position="28"/>
        <end position="96"/>
    </location>
</feature>
<comment type="caution">
    <text evidence="14">The sequence shown here is derived from an EMBL/GenBank/DDBJ whole genome shotgun (WGS) entry which is preliminary data.</text>
</comment>
<comment type="similarity">
    <text evidence="3">Belongs to the peptidase M50B family.</text>
</comment>
<evidence type="ECO:0000256" key="10">
    <source>
        <dbReference type="ARBA" id="ARBA00023049"/>
    </source>
</evidence>
<sequence>MIKFSKSFALYVLLLLLFGFRGEIFISLIFIILHELTHYFAARKLGFSAYEIKLLPFGAVLNLQDIDDAEPFEDFIISIAGPCMNIILALVFYFIYYKFKVNFCYRFCICNLVLGIFNLIPAFPLDGARILRDFLSLKMLYRRANKITLNVSVVIGCLLCFLYFLCFFKGYRGISIGLIALLVITTSLKERERVSYIIMGDIVKKKGKFIRRGYLENKSISIYYKSNLLKALELIDKNKYNVFLVLDEEMCVMDIIYEDEIIDALKKYGNITLEEFVEDESNIGNK</sequence>
<dbReference type="Pfam" id="PF02163">
    <property type="entry name" value="Peptidase_M50"/>
    <property type="match status" value="2"/>
</dbReference>
<evidence type="ECO:0000313" key="14">
    <source>
        <dbReference type="EMBL" id="MDQ0479508.1"/>
    </source>
</evidence>
<evidence type="ECO:0000256" key="3">
    <source>
        <dbReference type="ARBA" id="ARBA00007931"/>
    </source>
</evidence>
<evidence type="ECO:0000259" key="13">
    <source>
        <dbReference type="Pfam" id="PF02163"/>
    </source>
</evidence>
<evidence type="ECO:0000256" key="1">
    <source>
        <dbReference type="ARBA" id="ARBA00001947"/>
    </source>
</evidence>